<organism evidence="1">
    <name type="scientific">Spirodela intermedia</name>
    <name type="common">Intermediate duckweed</name>
    <dbReference type="NCBI Taxonomy" id="51605"/>
    <lineage>
        <taxon>Eukaryota</taxon>
        <taxon>Viridiplantae</taxon>
        <taxon>Streptophyta</taxon>
        <taxon>Embryophyta</taxon>
        <taxon>Tracheophyta</taxon>
        <taxon>Spermatophyta</taxon>
        <taxon>Magnoliopsida</taxon>
        <taxon>Liliopsida</taxon>
        <taxon>Araceae</taxon>
        <taxon>Lemnoideae</taxon>
        <taxon>Spirodela</taxon>
    </lineage>
</organism>
<protein>
    <submittedName>
        <fullName evidence="1">Uncharacterized protein</fullName>
    </submittedName>
</protein>
<evidence type="ECO:0000313" key="1">
    <source>
        <dbReference type="EMBL" id="CAA2614706.1"/>
    </source>
</evidence>
<dbReference type="EMBL" id="LR743588">
    <property type="protein sequence ID" value="CAA2614706.1"/>
    <property type="molecule type" value="Genomic_DNA"/>
</dbReference>
<evidence type="ECO:0000313" key="3">
    <source>
        <dbReference type="Proteomes" id="UP000663760"/>
    </source>
</evidence>
<proteinExistence type="predicted"/>
<sequence length="32" mass="3774">MKCIQMEKTCVWFLSLQNSNCFSFSAEVRLDD</sequence>
<keyword evidence="3" id="KW-1185">Reference proteome</keyword>
<name>A0A7I8IA72_SPIIN</name>
<dbReference type="AlphaFoldDB" id="A0A7I8IA72"/>
<evidence type="ECO:0000313" key="2">
    <source>
        <dbReference type="EMBL" id="CAA7389089.1"/>
    </source>
</evidence>
<dbReference type="Proteomes" id="UP000663760">
    <property type="component" value="Chromosome 1"/>
</dbReference>
<accession>A0A7I8IA72</accession>
<reference evidence="1" key="1">
    <citation type="submission" date="2019-12" db="EMBL/GenBank/DDBJ databases">
        <authorList>
            <person name="Scholz U."/>
            <person name="Mascher M."/>
            <person name="Fiebig A."/>
        </authorList>
    </citation>
    <scope>NUCLEOTIDE SEQUENCE</scope>
</reference>
<dbReference type="EMBL" id="LR746264">
    <property type="protein sequence ID" value="CAA7389089.1"/>
    <property type="molecule type" value="Genomic_DNA"/>
</dbReference>
<gene>
    <name evidence="1" type="ORF">SI7747_01001080</name>
    <name evidence="2" type="ORF">SI8410_01001196</name>
</gene>